<dbReference type="OrthoDB" id="2505141at2759"/>
<dbReference type="EMBL" id="LAVV01006421">
    <property type="protein sequence ID" value="KNZ60012.1"/>
    <property type="molecule type" value="Genomic_DNA"/>
</dbReference>
<dbReference type="VEuPathDB" id="FungiDB:VP01_1625g1"/>
<name>A0A0L6VHH5_9BASI</name>
<proteinExistence type="predicted"/>
<keyword evidence="2" id="KW-1185">Reference proteome</keyword>
<comment type="caution">
    <text evidence="1">The sequence shown here is derived from an EMBL/GenBank/DDBJ whole genome shotgun (WGS) entry which is preliminary data.</text>
</comment>
<dbReference type="Proteomes" id="UP000037035">
    <property type="component" value="Unassembled WGS sequence"/>
</dbReference>
<protein>
    <submittedName>
        <fullName evidence="1">Uncharacterized protein</fullName>
    </submittedName>
</protein>
<dbReference type="AlphaFoldDB" id="A0A0L6VHH5"/>
<organism evidence="1 2">
    <name type="scientific">Puccinia sorghi</name>
    <dbReference type="NCBI Taxonomy" id="27349"/>
    <lineage>
        <taxon>Eukaryota</taxon>
        <taxon>Fungi</taxon>
        <taxon>Dikarya</taxon>
        <taxon>Basidiomycota</taxon>
        <taxon>Pucciniomycotina</taxon>
        <taxon>Pucciniomycetes</taxon>
        <taxon>Pucciniales</taxon>
        <taxon>Pucciniaceae</taxon>
        <taxon>Puccinia</taxon>
    </lineage>
</organism>
<accession>A0A0L6VHH5</accession>
<evidence type="ECO:0000313" key="1">
    <source>
        <dbReference type="EMBL" id="KNZ60012.1"/>
    </source>
</evidence>
<reference evidence="1 2" key="1">
    <citation type="submission" date="2015-08" db="EMBL/GenBank/DDBJ databases">
        <title>Next Generation Sequencing and Analysis of the Genome of Puccinia sorghi L Schw, the Causal Agent of Maize Common Rust.</title>
        <authorList>
            <person name="Rochi L."/>
            <person name="Burguener G."/>
            <person name="Darino M."/>
            <person name="Turjanski A."/>
            <person name="Kreff E."/>
            <person name="Dieguez M.J."/>
            <person name="Sacco F."/>
        </authorList>
    </citation>
    <scope>NUCLEOTIDE SEQUENCE [LARGE SCALE GENOMIC DNA]</scope>
    <source>
        <strain evidence="1 2">RO10H11247</strain>
    </source>
</reference>
<evidence type="ECO:0000313" key="2">
    <source>
        <dbReference type="Proteomes" id="UP000037035"/>
    </source>
</evidence>
<sequence>MEVCLFRLTKAKVNPLGPTKALKIPSFVYQTSAFLLFKNAKSVLSVISRGWMRISREHMIKYMSDGQTCFWQVCEIVELKGGVNLVMMKVLPEKEVWPSDGLDGIFFKMNIFHFKLQGHAYVNHSDVVLPVAYFPLPAWTFGILHPSYLICPLTGLSDALLSTNDDMQIDE</sequence>
<gene>
    <name evidence="1" type="ORF">VP01_1625g1</name>
</gene>